<dbReference type="EMBL" id="SJPW01000007">
    <property type="protein sequence ID" value="TWU47489.1"/>
    <property type="molecule type" value="Genomic_DNA"/>
</dbReference>
<evidence type="ECO:0000313" key="5">
    <source>
        <dbReference type="Proteomes" id="UP000318288"/>
    </source>
</evidence>
<evidence type="ECO:0000256" key="1">
    <source>
        <dbReference type="PROSITE-ProRule" id="PRU00285"/>
    </source>
</evidence>
<proteinExistence type="inferred from homology"/>
<comment type="caution">
    <text evidence="4">The sequence shown here is derived from an EMBL/GenBank/DDBJ whole genome shotgun (WGS) entry which is preliminary data.</text>
</comment>
<dbReference type="Pfam" id="PF00011">
    <property type="entry name" value="HSP20"/>
    <property type="match status" value="1"/>
</dbReference>
<name>A0A5C6EJM8_9BACT</name>
<dbReference type="PANTHER" id="PTHR11527">
    <property type="entry name" value="HEAT-SHOCK PROTEIN 20 FAMILY MEMBER"/>
    <property type="match status" value="1"/>
</dbReference>
<dbReference type="PROSITE" id="PS01031">
    <property type="entry name" value="SHSP"/>
    <property type="match status" value="1"/>
</dbReference>
<dbReference type="CDD" id="cd06464">
    <property type="entry name" value="ACD_sHsps-like"/>
    <property type="match status" value="1"/>
</dbReference>
<dbReference type="InterPro" id="IPR002068">
    <property type="entry name" value="A-crystallin/Hsp20_dom"/>
</dbReference>
<evidence type="ECO:0000256" key="2">
    <source>
        <dbReference type="RuleBase" id="RU003616"/>
    </source>
</evidence>
<dbReference type="SUPFAM" id="SSF49764">
    <property type="entry name" value="HSP20-like chaperones"/>
    <property type="match status" value="1"/>
</dbReference>
<accession>A0A5C6EJM8</accession>
<dbReference type="InterPro" id="IPR031107">
    <property type="entry name" value="Small_HSP"/>
</dbReference>
<comment type="similarity">
    <text evidence="1 2">Belongs to the small heat shock protein (HSP20) family.</text>
</comment>
<dbReference type="AlphaFoldDB" id="A0A5C6EJM8"/>
<reference evidence="4 5" key="1">
    <citation type="submission" date="2019-02" db="EMBL/GenBank/DDBJ databases">
        <title>Deep-cultivation of Planctomycetes and their phenomic and genomic characterization uncovers novel biology.</title>
        <authorList>
            <person name="Wiegand S."/>
            <person name="Jogler M."/>
            <person name="Boedeker C."/>
            <person name="Pinto D."/>
            <person name="Vollmers J."/>
            <person name="Rivas-Marin E."/>
            <person name="Kohn T."/>
            <person name="Peeters S.H."/>
            <person name="Heuer A."/>
            <person name="Rast P."/>
            <person name="Oberbeckmann S."/>
            <person name="Bunk B."/>
            <person name="Jeske O."/>
            <person name="Meyerdierks A."/>
            <person name="Storesund J.E."/>
            <person name="Kallscheuer N."/>
            <person name="Luecker S."/>
            <person name="Lage O.M."/>
            <person name="Pohl T."/>
            <person name="Merkel B.J."/>
            <person name="Hornburger P."/>
            <person name="Mueller R.-W."/>
            <person name="Bruemmer F."/>
            <person name="Labrenz M."/>
            <person name="Spormann A.M."/>
            <person name="Op Den Camp H."/>
            <person name="Overmann J."/>
            <person name="Amann R."/>
            <person name="Jetten M.S.M."/>
            <person name="Mascher T."/>
            <person name="Medema M.H."/>
            <person name="Devos D.P."/>
            <person name="Kaster A.-K."/>
            <person name="Ovreas L."/>
            <person name="Rohde M."/>
            <person name="Galperin M.Y."/>
            <person name="Jogler C."/>
        </authorList>
    </citation>
    <scope>NUCLEOTIDE SEQUENCE [LARGE SCALE GENOMIC DNA]</scope>
    <source>
        <strain evidence="4 5">Poly51</strain>
    </source>
</reference>
<feature type="domain" description="SHSP" evidence="3">
    <location>
        <begin position="41"/>
        <end position="154"/>
    </location>
</feature>
<dbReference type="InterPro" id="IPR008978">
    <property type="entry name" value="HSP20-like_chaperone"/>
</dbReference>
<dbReference type="Gene3D" id="2.60.40.790">
    <property type="match status" value="1"/>
</dbReference>
<dbReference type="OrthoDB" id="288864at2"/>
<keyword evidence="4" id="KW-0346">Stress response</keyword>
<gene>
    <name evidence="4" type="ORF">Poly51_52890</name>
</gene>
<organism evidence="4 5">
    <name type="scientific">Rubripirellula tenax</name>
    <dbReference type="NCBI Taxonomy" id="2528015"/>
    <lineage>
        <taxon>Bacteria</taxon>
        <taxon>Pseudomonadati</taxon>
        <taxon>Planctomycetota</taxon>
        <taxon>Planctomycetia</taxon>
        <taxon>Pirellulales</taxon>
        <taxon>Pirellulaceae</taxon>
        <taxon>Rubripirellula</taxon>
    </lineage>
</organism>
<sequence>MNKTMSRSDNGRGSRVYDDPFQMIENRVNHMFRGILDSAGTESGLTNYPVDVTEDDDQITIEAELPGFSSNEIDVNMEDGVLTIKAERADSADGNGKLKRHLHERRLTRFERAFSLPRTVDGSEVLANLDQGVLTLKLKKSEASKPRKISIQSGSL</sequence>
<dbReference type="RefSeq" id="WP_146461314.1">
    <property type="nucleotide sequence ID" value="NZ_SJPW01000007.1"/>
</dbReference>
<evidence type="ECO:0000259" key="3">
    <source>
        <dbReference type="PROSITE" id="PS01031"/>
    </source>
</evidence>
<protein>
    <submittedName>
        <fullName evidence="4">18 kDa heat shock protein</fullName>
    </submittedName>
</protein>
<keyword evidence="5" id="KW-1185">Reference proteome</keyword>
<evidence type="ECO:0000313" key="4">
    <source>
        <dbReference type="EMBL" id="TWU47489.1"/>
    </source>
</evidence>
<dbReference type="Proteomes" id="UP000318288">
    <property type="component" value="Unassembled WGS sequence"/>
</dbReference>